<feature type="transmembrane region" description="Helical" evidence="2">
    <location>
        <begin position="126"/>
        <end position="145"/>
    </location>
</feature>
<dbReference type="AlphaFoldDB" id="A0A5C4J5E3"/>
<proteinExistence type="predicted"/>
<reference evidence="3 4" key="1">
    <citation type="submission" date="2019-05" db="EMBL/GenBank/DDBJ databases">
        <title>Draft genome sequence of Actinomadura sp. 14C53.</title>
        <authorList>
            <person name="Saricaoglu S."/>
            <person name="Isik K."/>
        </authorList>
    </citation>
    <scope>NUCLEOTIDE SEQUENCE [LARGE SCALE GENOMIC DNA]</scope>
    <source>
        <strain evidence="3 4">14C53</strain>
    </source>
</reference>
<feature type="transmembrane region" description="Helical" evidence="2">
    <location>
        <begin position="157"/>
        <end position="179"/>
    </location>
</feature>
<accession>A0A5C4J5E3</accession>
<keyword evidence="2" id="KW-0812">Transmembrane</keyword>
<organism evidence="3 4">
    <name type="scientific">Actinomadura soli</name>
    <dbReference type="NCBI Taxonomy" id="2508997"/>
    <lineage>
        <taxon>Bacteria</taxon>
        <taxon>Bacillati</taxon>
        <taxon>Actinomycetota</taxon>
        <taxon>Actinomycetes</taxon>
        <taxon>Streptosporangiales</taxon>
        <taxon>Thermomonosporaceae</taxon>
        <taxon>Actinomadura</taxon>
    </lineage>
</organism>
<feature type="compositionally biased region" description="Low complexity" evidence="1">
    <location>
        <begin position="381"/>
        <end position="392"/>
    </location>
</feature>
<keyword evidence="2" id="KW-1133">Transmembrane helix</keyword>
<feature type="compositionally biased region" description="Basic and acidic residues" evidence="1">
    <location>
        <begin position="420"/>
        <end position="436"/>
    </location>
</feature>
<sequence>MLLAGSSVMALASYTTAEARPDTVPASAFSTVSHAAAPSDPADPEDDGTSNDDQGSGDAEGDEEDCSWVDLPCRTTQAITGWFQALARSALKPTLDFLADTQLATPEIGSTPMKQAELVWGTSRTIANTCFVLMVMIAGVMLMSGQTLFGASTPGPAVIRLIAAFIAMNTSLILIDYAIQFANGLARSIFMGGADQIDPDEAGRLFAEGVQASIVTQGHFFAILMLVVVVLACILVFVYVMRLAIIMVLIGIAPIALMFHALTVTDGLARLWWRGFTGALAIQVCQSFVFITALRLLLSQRGDDRPSFAIPTDQTELVDLMLVIALLYILTCIPRWVARTVWQPAQPRMLGQIVRSFIVYKGVGAALGVASKAMRGGKGAHAATAAAGHGRPWPGGGGPRWHGGSHGGPSGGPSGGPAPRPDRGPGHGPRCDGRRGPDRRRRPRPGSPNGTRSGPHGAGHGGPQPGAAPRTTPHSPHGPPVPGRTGAGSPARPHPRIPTQPPTSPYRRAESPRRPASRSFVRLDPPRSRRHGRRSR</sequence>
<gene>
    <name evidence="3" type="ORF">ETD83_28250</name>
</gene>
<protein>
    <recommendedName>
        <fullName evidence="5">TrbL/VirB6 plasmid conjugal transfer protein</fullName>
    </recommendedName>
</protein>
<feature type="transmembrane region" description="Helical" evidence="2">
    <location>
        <begin position="317"/>
        <end position="337"/>
    </location>
</feature>
<keyword evidence="4" id="KW-1185">Reference proteome</keyword>
<feature type="compositionally biased region" description="Gly residues" evidence="1">
    <location>
        <begin position="393"/>
        <end position="415"/>
    </location>
</feature>
<evidence type="ECO:0000313" key="3">
    <source>
        <dbReference type="EMBL" id="TMQ92020.1"/>
    </source>
</evidence>
<feature type="transmembrane region" description="Helical" evidence="2">
    <location>
        <begin position="220"/>
        <end position="240"/>
    </location>
</feature>
<dbReference type="Pfam" id="PF19590">
    <property type="entry name" value="TrbL_3"/>
    <property type="match status" value="1"/>
</dbReference>
<feature type="region of interest" description="Disordered" evidence="1">
    <location>
        <begin position="16"/>
        <end position="66"/>
    </location>
</feature>
<dbReference type="Proteomes" id="UP000309174">
    <property type="component" value="Unassembled WGS sequence"/>
</dbReference>
<comment type="caution">
    <text evidence="3">The sequence shown here is derived from an EMBL/GenBank/DDBJ whole genome shotgun (WGS) entry which is preliminary data.</text>
</comment>
<feature type="transmembrane region" description="Helical" evidence="2">
    <location>
        <begin position="245"/>
        <end position="265"/>
    </location>
</feature>
<evidence type="ECO:0000256" key="2">
    <source>
        <dbReference type="SAM" id="Phobius"/>
    </source>
</evidence>
<evidence type="ECO:0000313" key="4">
    <source>
        <dbReference type="Proteomes" id="UP000309174"/>
    </source>
</evidence>
<dbReference type="RefSeq" id="WP_138648247.1">
    <property type="nucleotide sequence ID" value="NZ_VCKW01000176.1"/>
</dbReference>
<dbReference type="EMBL" id="VCKW01000176">
    <property type="protein sequence ID" value="TMQ92020.1"/>
    <property type="molecule type" value="Genomic_DNA"/>
</dbReference>
<evidence type="ECO:0000256" key="1">
    <source>
        <dbReference type="SAM" id="MobiDB-lite"/>
    </source>
</evidence>
<name>A0A5C4J5E3_9ACTN</name>
<feature type="region of interest" description="Disordered" evidence="1">
    <location>
        <begin position="381"/>
        <end position="536"/>
    </location>
</feature>
<dbReference type="InterPro" id="IPR045782">
    <property type="entry name" value="TrbL_3"/>
</dbReference>
<feature type="transmembrane region" description="Helical" evidence="2">
    <location>
        <begin position="271"/>
        <end position="297"/>
    </location>
</feature>
<dbReference type="OrthoDB" id="3417255at2"/>
<evidence type="ECO:0008006" key="5">
    <source>
        <dbReference type="Google" id="ProtNLM"/>
    </source>
</evidence>
<keyword evidence="2" id="KW-0472">Membrane</keyword>